<evidence type="ECO:0000256" key="1">
    <source>
        <dbReference type="ARBA" id="ARBA00022574"/>
    </source>
</evidence>
<keyword evidence="5" id="KW-1185">Reference proteome</keyword>
<dbReference type="PROSITE" id="PS00678">
    <property type="entry name" value="WD_REPEATS_1"/>
    <property type="match status" value="1"/>
</dbReference>
<dbReference type="SMART" id="SM00320">
    <property type="entry name" value="WD40"/>
    <property type="match status" value="1"/>
</dbReference>
<dbReference type="OrthoDB" id="406844at2759"/>
<dbReference type="EMBL" id="MPUH01002563">
    <property type="protein sequence ID" value="OMJ65012.1"/>
    <property type="molecule type" value="Genomic_DNA"/>
</dbReference>
<dbReference type="PANTHER" id="PTHR22847:SF637">
    <property type="entry name" value="WD REPEAT DOMAIN 5B"/>
    <property type="match status" value="1"/>
</dbReference>
<dbReference type="PANTHER" id="PTHR22847">
    <property type="entry name" value="WD40 REPEAT PROTEIN"/>
    <property type="match status" value="1"/>
</dbReference>
<name>A0A1R2AKG0_9CILI</name>
<dbReference type="GO" id="GO:0048188">
    <property type="term" value="C:Set1C/COMPASS complex"/>
    <property type="evidence" value="ECO:0007669"/>
    <property type="project" value="TreeGrafter"/>
</dbReference>
<dbReference type="InterPro" id="IPR001680">
    <property type="entry name" value="WD40_rpt"/>
</dbReference>
<comment type="caution">
    <text evidence="4">The sequence shown here is derived from an EMBL/GenBank/DDBJ whole genome shotgun (WGS) entry which is preliminary data.</text>
</comment>
<evidence type="ECO:0000313" key="5">
    <source>
        <dbReference type="Proteomes" id="UP000187209"/>
    </source>
</evidence>
<dbReference type="GO" id="GO:0042393">
    <property type="term" value="F:histone binding"/>
    <property type="evidence" value="ECO:0007669"/>
    <property type="project" value="TreeGrafter"/>
</dbReference>
<dbReference type="SUPFAM" id="SSF50978">
    <property type="entry name" value="WD40 repeat-like"/>
    <property type="match status" value="1"/>
</dbReference>
<dbReference type="InterPro" id="IPR036322">
    <property type="entry name" value="WD40_repeat_dom_sf"/>
</dbReference>
<evidence type="ECO:0000256" key="2">
    <source>
        <dbReference type="ARBA" id="ARBA00022737"/>
    </source>
</evidence>
<keyword evidence="1 3" id="KW-0853">WD repeat</keyword>
<dbReference type="Proteomes" id="UP000187209">
    <property type="component" value="Unassembled WGS sequence"/>
</dbReference>
<proteinExistence type="predicted"/>
<dbReference type="Gene3D" id="2.130.10.10">
    <property type="entry name" value="YVTN repeat-like/Quinoprotein amine dehydrogenase"/>
    <property type="match status" value="1"/>
</dbReference>
<dbReference type="Pfam" id="PF00400">
    <property type="entry name" value="WD40"/>
    <property type="match status" value="2"/>
</dbReference>
<reference evidence="4 5" key="1">
    <citation type="submission" date="2016-11" db="EMBL/GenBank/DDBJ databases">
        <title>The macronuclear genome of Stentor coeruleus: a giant cell with tiny introns.</title>
        <authorList>
            <person name="Slabodnick M."/>
            <person name="Ruby J.G."/>
            <person name="Reiff S.B."/>
            <person name="Swart E.C."/>
            <person name="Gosai S."/>
            <person name="Prabakaran S."/>
            <person name="Witkowska E."/>
            <person name="Larue G.E."/>
            <person name="Fisher S."/>
            <person name="Freeman R.M."/>
            <person name="Gunawardena J."/>
            <person name="Chu W."/>
            <person name="Stover N.A."/>
            <person name="Gregory B.D."/>
            <person name="Nowacki M."/>
            <person name="Derisi J."/>
            <person name="Roy S.W."/>
            <person name="Marshall W.F."/>
            <person name="Sood P."/>
        </authorList>
    </citation>
    <scope>NUCLEOTIDE SEQUENCE [LARGE SCALE GENOMIC DNA]</scope>
    <source>
        <strain evidence="4">WM001</strain>
    </source>
</reference>
<dbReference type="InterPro" id="IPR015943">
    <property type="entry name" value="WD40/YVTN_repeat-like_dom_sf"/>
</dbReference>
<dbReference type="PROSITE" id="PS50294">
    <property type="entry name" value="WD_REPEATS_REGION"/>
    <property type="match status" value="1"/>
</dbReference>
<dbReference type="AlphaFoldDB" id="A0A1R2AKG0"/>
<accession>A0A1R2AKG0</accession>
<evidence type="ECO:0000313" key="4">
    <source>
        <dbReference type="EMBL" id="OMJ65012.1"/>
    </source>
</evidence>
<dbReference type="PROSITE" id="PS50082">
    <property type="entry name" value="WD_REPEATS_2"/>
    <property type="match status" value="1"/>
</dbReference>
<keyword evidence="2" id="KW-0677">Repeat</keyword>
<sequence length="235" mass="27270">MLRCSTFGCDEHPFKHCNKCESVLLCEKCIPIHLDKHKEENSICTFDEIKIKLSTNSFARLRNNIKKSICQIEIQKNKIKREALKIDCQIQLIVKSAFKQLDNLIEKYKEIYKKTEFGVREYEKIQDIIKESLDFENPSFSKVKGSLTKNKTNQIKRVTKQYIKNLYCLQLEGHTSYVNSVTITSDNQYVVSGSLDKTVRVWNLLEKRQEVVLEGHTSGVISVAITSDNQFVIRL</sequence>
<feature type="repeat" description="WD" evidence="3">
    <location>
        <begin position="171"/>
        <end position="204"/>
    </location>
</feature>
<organism evidence="4 5">
    <name type="scientific">Stentor coeruleus</name>
    <dbReference type="NCBI Taxonomy" id="5963"/>
    <lineage>
        <taxon>Eukaryota</taxon>
        <taxon>Sar</taxon>
        <taxon>Alveolata</taxon>
        <taxon>Ciliophora</taxon>
        <taxon>Postciliodesmatophora</taxon>
        <taxon>Heterotrichea</taxon>
        <taxon>Heterotrichida</taxon>
        <taxon>Stentoridae</taxon>
        <taxon>Stentor</taxon>
    </lineage>
</organism>
<evidence type="ECO:0000256" key="3">
    <source>
        <dbReference type="PROSITE-ProRule" id="PRU00221"/>
    </source>
</evidence>
<gene>
    <name evidence="4" type="ORF">SteCoe_39847</name>
</gene>
<dbReference type="InterPro" id="IPR019775">
    <property type="entry name" value="WD40_repeat_CS"/>
</dbReference>
<protein>
    <submittedName>
        <fullName evidence="4">Uncharacterized protein</fullName>
    </submittedName>
</protein>